<comment type="similarity">
    <text evidence="1">Belongs to the LysR transcriptional regulatory family.</text>
</comment>
<dbReference type="PANTHER" id="PTHR30346">
    <property type="entry name" value="TRANSCRIPTIONAL DUAL REGULATOR HCAR-RELATED"/>
    <property type="match status" value="1"/>
</dbReference>
<gene>
    <name evidence="6" type="ORF">AMP9_0904</name>
</gene>
<evidence type="ECO:0000256" key="4">
    <source>
        <dbReference type="ARBA" id="ARBA00023163"/>
    </source>
</evidence>
<reference evidence="6" key="1">
    <citation type="submission" date="2019-03" db="EMBL/GenBank/DDBJ databases">
        <authorList>
            <person name="Danneels B."/>
        </authorList>
    </citation>
    <scope>NUCLEOTIDE SEQUENCE</scope>
</reference>
<dbReference type="AlphaFoldDB" id="A0A484PKR6"/>
<dbReference type="InterPro" id="IPR036388">
    <property type="entry name" value="WH-like_DNA-bd_sf"/>
</dbReference>
<dbReference type="PRINTS" id="PR00039">
    <property type="entry name" value="HTHLYSR"/>
</dbReference>
<proteinExistence type="inferred from homology"/>
<sequence length="317" mass="34986">MIRKKYQSGGYLMELRHLRYFVAVAEHLHFGRAAEQLGISQPPLSQQIQALEEELGVRLLERTNRKVALTEPGRLFLDEARQALAQVERAATVARRAQRGELGLLRVGFTSSSPFVPNIARTLFAFRQSHPDVHLDLQEMSSRQQADALLARSLQVGLIRPIVLPDALQALALQREPLVAALRADHPLASRHPDSLPLAALAGEPFVFFPRSFGTGLYDQLLTLARRAGFTPNIVQEASETLIIIGLVAAGMGVTVLPETYRRTRMEGVTYRRLEDEGATSAMWLVTRRDETSALVAAFRGLMAEATAAREPSPGLP</sequence>
<dbReference type="GO" id="GO:0032993">
    <property type="term" value="C:protein-DNA complex"/>
    <property type="evidence" value="ECO:0007669"/>
    <property type="project" value="TreeGrafter"/>
</dbReference>
<dbReference type="Gene3D" id="3.40.190.10">
    <property type="entry name" value="Periplasmic binding protein-like II"/>
    <property type="match status" value="2"/>
</dbReference>
<evidence type="ECO:0000256" key="2">
    <source>
        <dbReference type="ARBA" id="ARBA00023015"/>
    </source>
</evidence>
<dbReference type="Pfam" id="PF00126">
    <property type="entry name" value="HTH_1"/>
    <property type="match status" value="1"/>
</dbReference>
<dbReference type="SUPFAM" id="SSF46785">
    <property type="entry name" value="Winged helix' DNA-binding domain"/>
    <property type="match status" value="1"/>
</dbReference>
<dbReference type="PANTHER" id="PTHR30346:SF17">
    <property type="entry name" value="LYSR FAMILY TRANSCRIPTIONAL REGULATOR"/>
    <property type="match status" value="1"/>
</dbReference>
<accession>A0A484PKR6</accession>
<keyword evidence="2" id="KW-0805">Transcription regulation</keyword>
<dbReference type="InterPro" id="IPR005119">
    <property type="entry name" value="LysR_subst-bd"/>
</dbReference>
<dbReference type="InterPro" id="IPR036390">
    <property type="entry name" value="WH_DNA-bd_sf"/>
</dbReference>
<dbReference type="CDD" id="cd08414">
    <property type="entry name" value="PBP2_LTTR_aromatics_like"/>
    <property type="match status" value="1"/>
</dbReference>
<dbReference type="SUPFAM" id="SSF53850">
    <property type="entry name" value="Periplasmic binding protein-like II"/>
    <property type="match status" value="1"/>
</dbReference>
<dbReference type="FunFam" id="1.10.10.10:FF:000001">
    <property type="entry name" value="LysR family transcriptional regulator"/>
    <property type="match status" value="1"/>
</dbReference>
<keyword evidence="3" id="KW-0238">DNA-binding</keyword>
<protein>
    <submittedName>
        <fullName evidence="6">LysR family transcriptional regulator YnfL</fullName>
    </submittedName>
</protein>
<organism evidence="6">
    <name type="scientific">plant metagenome</name>
    <dbReference type="NCBI Taxonomy" id="1297885"/>
    <lineage>
        <taxon>unclassified sequences</taxon>
        <taxon>metagenomes</taxon>
        <taxon>organismal metagenomes</taxon>
    </lineage>
</organism>
<dbReference type="GO" id="GO:0003677">
    <property type="term" value="F:DNA binding"/>
    <property type="evidence" value="ECO:0007669"/>
    <property type="project" value="UniProtKB-KW"/>
</dbReference>
<dbReference type="Gene3D" id="1.10.10.10">
    <property type="entry name" value="Winged helix-like DNA-binding domain superfamily/Winged helix DNA-binding domain"/>
    <property type="match status" value="1"/>
</dbReference>
<dbReference type="PROSITE" id="PS50931">
    <property type="entry name" value="HTH_LYSR"/>
    <property type="match status" value="1"/>
</dbReference>
<name>A0A484PKR6_9ZZZZ</name>
<evidence type="ECO:0000313" key="6">
    <source>
        <dbReference type="EMBL" id="VFR26256.1"/>
    </source>
</evidence>
<keyword evidence="4" id="KW-0804">Transcription</keyword>
<evidence type="ECO:0000256" key="1">
    <source>
        <dbReference type="ARBA" id="ARBA00009437"/>
    </source>
</evidence>
<dbReference type="GO" id="GO:0003700">
    <property type="term" value="F:DNA-binding transcription factor activity"/>
    <property type="evidence" value="ECO:0007669"/>
    <property type="project" value="InterPro"/>
</dbReference>
<feature type="domain" description="HTH lysR-type" evidence="5">
    <location>
        <begin position="13"/>
        <end position="70"/>
    </location>
</feature>
<evidence type="ECO:0000256" key="3">
    <source>
        <dbReference type="ARBA" id="ARBA00023125"/>
    </source>
</evidence>
<dbReference type="InterPro" id="IPR000847">
    <property type="entry name" value="LysR_HTH_N"/>
</dbReference>
<evidence type="ECO:0000259" key="5">
    <source>
        <dbReference type="PROSITE" id="PS50931"/>
    </source>
</evidence>
<dbReference type="Pfam" id="PF03466">
    <property type="entry name" value="LysR_substrate"/>
    <property type="match status" value="1"/>
</dbReference>
<dbReference type="EMBL" id="CAADHY010000020">
    <property type="protein sequence ID" value="VFR26256.1"/>
    <property type="molecule type" value="Genomic_DNA"/>
</dbReference>